<evidence type="ECO:0000313" key="3">
    <source>
        <dbReference type="Proteomes" id="UP000033530"/>
    </source>
</evidence>
<keyword evidence="1" id="KW-0472">Membrane</keyword>
<dbReference type="RefSeq" id="WP_046100291.1">
    <property type="nucleotide sequence ID" value="NZ_CP015552.1"/>
</dbReference>
<dbReference type="Proteomes" id="UP000033530">
    <property type="component" value="Unassembled WGS sequence"/>
</dbReference>
<reference evidence="2 3" key="1">
    <citation type="submission" date="2015-03" db="EMBL/GenBank/DDBJ databases">
        <title>Draft Genome Sequence of S. carnosus subsp. utilis LTH 7013, Isolated from South Tirolean Ham.</title>
        <authorList>
            <person name="Mueller A."/>
            <person name="Huptas C."/>
            <person name="Wenning M."/>
            <person name="Weiss A."/>
            <person name="Schmidt H."/>
        </authorList>
    </citation>
    <scope>NUCLEOTIDE SEQUENCE [LARGE SCALE GENOMIC DNA]</scope>
    <source>
        <strain evidence="2 3">LTH7013</strain>
    </source>
</reference>
<protein>
    <recommendedName>
        <fullName evidence="4">DUF3899 domain-containing protein</fullName>
    </recommendedName>
</protein>
<feature type="transmembrane region" description="Helical" evidence="1">
    <location>
        <begin position="80"/>
        <end position="99"/>
    </location>
</feature>
<organism evidence="2 3">
    <name type="scientific">Staphylococcus carnosus</name>
    <dbReference type="NCBI Taxonomy" id="1281"/>
    <lineage>
        <taxon>Bacteria</taxon>
        <taxon>Bacillati</taxon>
        <taxon>Bacillota</taxon>
        <taxon>Bacilli</taxon>
        <taxon>Bacillales</taxon>
        <taxon>Staphylococcaceae</taxon>
        <taxon>Staphylococcus</taxon>
    </lineage>
</organism>
<evidence type="ECO:0000313" key="2">
    <source>
        <dbReference type="EMBL" id="KKB24836.1"/>
    </source>
</evidence>
<keyword evidence="1" id="KW-1133">Transmembrane helix</keyword>
<evidence type="ECO:0008006" key="4">
    <source>
        <dbReference type="Google" id="ProtNLM"/>
    </source>
</evidence>
<keyword evidence="1" id="KW-0812">Transmembrane</keyword>
<gene>
    <name evidence="2" type="ORF">VV61_09535</name>
</gene>
<feature type="transmembrane region" description="Helical" evidence="1">
    <location>
        <begin position="6"/>
        <end position="24"/>
    </location>
</feature>
<proteinExistence type="predicted"/>
<dbReference type="EMBL" id="LAIU01000006">
    <property type="protein sequence ID" value="KKB24836.1"/>
    <property type="molecule type" value="Genomic_DNA"/>
</dbReference>
<name>A0AAJ0NHK3_STACA</name>
<accession>A0AAJ0NHK3</accession>
<feature type="transmembrane region" description="Helical" evidence="1">
    <location>
        <begin position="29"/>
        <end position="47"/>
    </location>
</feature>
<dbReference type="AlphaFoldDB" id="A0AAJ0NHK3"/>
<sequence>MKLHPFRILLYIALILYLLFNLLVTYHAIVNYTLFVLSFVIFASILIKKLYHGGHFHFNNKKTTEKSASQTLSSIQNSDAFWIITSLILYVETMLLAVIHH</sequence>
<evidence type="ECO:0000256" key="1">
    <source>
        <dbReference type="SAM" id="Phobius"/>
    </source>
</evidence>
<comment type="caution">
    <text evidence="2">The sequence shown here is derived from an EMBL/GenBank/DDBJ whole genome shotgun (WGS) entry which is preliminary data.</text>
</comment>